<dbReference type="Proteomes" id="UP000316733">
    <property type="component" value="Segment"/>
</dbReference>
<dbReference type="EMBL" id="MK797984">
    <property type="protein sequence ID" value="QCG76269.1"/>
    <property type="molecule type" value="Genomic_DNA"/>
</dbReference>
<keyword evidence="2" id="KW-1185">Reference proteome</keyword>
<protein>
    <submittedName>
        <fullName evidence="1">Uncharacterized protein</fullName>
    </submittedName>
</protein>
<reference evidence="2" key="1">
    <citation type="journal article" date="2020" name="bioRxiv">
        <title>Integrative omics analysis of Pseudomonas aeruginosa virus PA5oct highlights the molecular complexity of jumbo phages.</title>
        <authorList>
            <person name="Lood C."/>
            <person name="Danis-Wlodarczyk K."/>
            <person name="Blasdel B.G."/>
            <person name="Jang H.B."/>
            <person name="Vandenheuvel D."/>
            <person name="Briers Y."/>
            <person name="Noben J.-P."/>
            <person name="van Noort V."/>
            <person name="Drulis-Kawa Z."/>
            <person name="Lavigne R."/>
        </authorList>
    </citation>
    <scope>NUCLEOTIDE SEQUENCE [LARGE SCALE GENOMIC DNA]</scope>
</reference>
<proteinExistence type="predicted"/>
<accession>A0A4Y5JV73</accession>
<sequence>MIFIAQRLLHKITYNKNTILLGCFNSGYFLINRRSGIGFLFTDICMKRIKCIYFILYISRNTNTIGKDAIYIKDLELLRVMHILR</sequence>
<evidence type="ECO:0000313" key="2">
    <source>
        <dbReference type="Proteomes" id="UP000316733"/>
    </source>
</evidence>
<organism evidence="1 2">
    <name type="scientific">Pseudomonas phage vB_PaeM_PA5oct</name>
    <dbReference type="NCBI Taxonomy" id="2163605"/>
    <lineage>
        <taxon>Viruses</taxon>
        <taxon>Duplodnaviria</taxon>
        <taxon>Heunggongvirae</taxon>
        <taxon>Uroviricota</taxon>
        <taxon>Caudoviricetes</taxon>
        <taxon>Arenbergviridae</taxon>
        <taxon>Wroclawvirus</taxon>
        <taxon>Wroclawvirus PA5oct</taxon>
    </lineage>
</organism>
<name>A0A4Y5JV73_9CAUD</name>
<gene>
    <name evidence="1" type="ORF">EST35_0389</name>
</gene>
<evidence type="ECO:0000313" key="1">
    <source>
        <dbReference type="EMBL" id="QCG76269.1"/>
    </source>
</evidence>